<feature type="compositionally biased region" description="Polar residues" evidence="2">
    <location>
        <begin position="558"/>
        <end position="571"/>
    </location>
</feature>
<dbReference type="PANTHER" id="PTHR31342">
    <property type="entry name" value="PROTEIN CHUP1, CHLOROPLASTIC"/>
    <property type="match status" value="1"/>
</dbReference>
<dbReference type="AlphaFoldDB" id="L1JAN6"/>
<keyword evidence="5" id="KW-1185">Reference proteome</keyword>
<dbReference type="KEGG" id="gtt:GUITHDRAFT_108630"/>
<reference evidence="5" key="2">
    <citation type="submission" date="2012-11" db="EMBL/GenBank/DDBJ databases">
        <authorList>
            <person name="Kuo A."/>
            <person name="Curtis B.A."/>
            <person name="Tanifuji G."/>
            <person name="Burki F."/>
            <person name="Gruber A."/>
            <person name="Irimia M."/>
            <person name="Maruyama S."/>
            <person name="Arias M.C."/>
            <person name="Ball S.G."/>
            <person name="Gile G.H."/>
            <person name="Hirakawa Y."/>
            <person name="Hopkins J.F."/>
            <person name="Rensing S.A."/>
            <person name="Schmutz J."/>
            <person name="Symeonidi A."/>
            <person name="Elias M."/>
            <person name="Eveleigh R.J."/>
            <person name="Herman E.K."/>
            <person name="Klute M.J."/>
            <person name="Nakayama T."/>
            <person name="Obornik M."/>
            <person name="Reyes-Prieto A."/>
            <person name="Armbrust E.V."/>
            <person name="Aves S.J."/>
            <person name="Beiko R.G."/>
            <person name="Coutinho P."/>
            <person name="Dacks J.B."/>
            <person name="Durnford D.G."/>
            <person name="Fast N.M."/>
            <person name="Green B.R."/>
            <person name="Grisdale C."/>
            <person name="Hempe F."/>
            <person name="Henrissat B."/>
            <person name="Hoppner M.P."/>
            <person name="Ishida K.-I."/>
            <person name="Kim E."/>
            <person name="Koreny L."/>
            <person name="Kroth P.G."/>
            <person name="Liu Y."/>
            <person name="Malik S.-B."/>
            <person name="Maier U.G."/>
            <person name="McRose D."/>
            <person name="Mock T."/>
            <person name="Neilson J.A."/>
            <person name="Onodera N.T."/>
            <person name="Poole A.M."/>
            <person name="Pritham E.J."/>
            <person name="Richards T.A."/>
            <person name="Rocap G."/>
            <person name="Roy S.W."/>
            <person name="Sarai C."/>
            <person name="Schaack S."/>
            <person name="Shirato S."/>
            <person name="Slamovits C.H."/>
            <person name="Spencer D.F."/>
            <person name="Suzuki S."/>
            <person name="Worden A.Z."/>
            <person name="Zauner S."/>
            <person name="Barry K."/>
            <person name="Bell C."/>
            <person name="Bharti A.K."/>
            <person name="Crow J.A."/>
            <person name="Grimwood J."/>
            <person name="Kramer R."/>
            <person name="Lindquist E."/>
            <person name="Lucas S."/>
            <person name="Salamov A."/>
            <person name="McFadden G.I."/>
            <person name="Lane C.E."/>
            <person name="Keeling P.J."/>
            <person name="Gray M.W."/>
            <person name="Grigoriev I.V."/>
            <person name="Archibald J.M."/>
        </authorList>
    </citation>
    <scope>NUCLEOTIDE SEQUENCE</scope>
    <source>
        <strain evidence="5">CCMP2712</strain>
    </source>
</reference>
<feature type="region of interest" description="Disordered" evidence="2">
    <location>
        <begin position="368"/>
        <end position="436"/>
    </location>
</feature>
<evidence type="ECO:0000313" key="4">
    <source>
        <dbReference type="EnsemblProtists" id="EKX45362"/>
    </source>
</evidence>
<keyword evidence="1" id="KW-0175">Coiled coil</keyword>
<dbReference type="RefSeq" id="XP_005832342.1">
    <property type="nucleotide sequence ID" value="XM_005832285.1"/>
</dbReference>
<sequence length="896" mass="98863">MSPLHELILLTWKNLERQVSGKAVNHGDGAAGNHEREPVVRAAEGDIGSSDIISGNAVDYLLHPLPLDRANKLIETQLIDYVTDAFANDPGEASPTNSVAGPMTGRSGPLCDSADSHRTKVNGVHNGARPKAAECSRADGAGCKSQTDFSSSSSEGRETVYSNGGQSLRTSYGGLMVNFVREHSSLLRIVVFISLCYSCCVLFPAHRASSALTETCRGRSCHLLTAVPTWSNYSARQLALPFNPLSEKMEEVRNNPLQQNLTAKEHCDLVQHKISSCNALRSMQATDLLHHQGLTCWNCDLVGASMLCERLGAGCPPCQDKLLVLARSSANGLRLFRSICSLGPALTYRRNFLKGRSGAVKEQWKLNSRYPHGYGGRSPSSTSSSPTMGEEAKFSPWDATQKAAERMQRPASKDDRSMFTSTPPPQQTPPPLQGCPRFRSLAVKKAAEAIAGKSDDCADASSNREGNVGLQEGNTPEKIGERSNHPQSGTAGQDGGEVLEEEEADEEETAQHDGGSIGLASDLRKEQERKPIVGKIMLKGRKEKKDGGAMPTPVDLFQSPSPRPSASSCQKLQPPGQGRGGSEPDMTDTGNKISKSWDVIQKYQFITKCMNGEGRGESRKKASSSRKKLVKCKSSPEKELLKEDEASGSKERKELVRSQSMLSVKDELEGKSTYMRQVMEDRKIFGEMIEDLIPQIEEFESDDFEDLQLFVQEVEKRLSLLVDERMVLKGFAAWPDKRMEVLREANGRMQDLKQLKAAMDPFGSKWIKRSSLADELQAVEDKFASLQTTVEWYARSEEELKKNFAKHRVPFDFRILLELKEVAVSLAKYSMQRVLGEIRPAGMEGKQACHRMQMLLQHSIKFAFRCHQFAGGFDEEASALFGRLHDEFTAMMQSES</sequence>
<dbReference type="HOGENOM" id="CLU_323014_0_0_1"/>
<feature type="compositionally biased region" description="Polar residues" evidence="2">
    <location>
        <begin position="144"/>
        <end position="163"/>
    </location>
</feature>
<feature type="compositionally biased region" description="Pro residues" evidence="2">
    <location>
        <begin position="422"/>
        <end position="433"/>
    </location>
</feature>
<feature type="region of interest" description="Disordered" evidence="2">
    <location>
        <begin position="612"/>
        <end position="658"/>
    </location>
</feature>
<feature type="region of interest" description="Disordered" evidence="2">
    <location>
        <begin position="90"/>
        <end position="163"/>
    </location>
</feature>
<proteinExistence type="predicted"/>
<dbReference type="STRING" id="905079.L1JAN6"/>
<feature type="compositionally biased region" description="Basic and acidic residues" evidence="2">
    <location>
        <begin position="634"/>
        <end position="656"/>
    </location>
</feature>
<name>L1JAN6_GUITC</name>
<organism evidence="3">
    <name type="scientific">Guillardia theta (strain CCMP2712)</name>
    <name type="common">Cryptophyte</name>
    <dbReference type="NCBI Taxonomy" id="905079"/>
    <lineage>
        <taxon>Eukaryota</taxon>
        <taxon>Cryptophyceae</taxon>
        <taxon>Pyrenomonadales</taxon>
        <taxon>Geminigeraceae</taxon>
        <taxon>Guillardia</taxon>
    </lineage>
</organism>
<feature type="compositionally biased region" description="Basic and acidic residues" evidence="2">
    <location>
        <begin position="403"/>
        <end position="417"/>
    </location>
</feature>
<dbReference type="InterPro" id="IPR040265">
    <property type="entry name" value="CHUP1/IPGA1-like"/>
</dbReference>
<feature type="compositionally biased region" description="Basic residues" evidence="2">
    <location>
        <begin position="621"/>
        <end position="631"/>
    </location>
</feature>
<feature type="compositionally biased region" description="Low complexity" evidence="2">
    <location>
        <begin position="378"/>
        <end position="387"/>
    </location>
</feature>
<dbReference type="PANTHER" id="PTHR31342:SF16">
    <property type="entry name" value="TALIN_MIDDLE DOMAIN-CONTAINING PROTEIN"/>
    <property type="match status" value="1"/>
</dbReference>
<evidence type="ECO:0000313" key="5">
    <source>
        <dbReference type="Proteomes" id="UP000011087"/>
    </source>
</evidence>
<dbReference type="GeneID" id="17302065"/>
<dbReference type="PaxDb" id="55529-EKX45362"/>
<protein>
    <submittedName>
        <fullName evidence="3 4">Uncharacterized protein</fullName>
    </submittedName>
</protein>
<dbReference type="EnsemblProtists" id="EKX45362">
    <property type="protein sequence ID" value="EKX45362"/>
    <property type="gene ID" value="GUITHDRAFT_108630"/>
</dbReference>
<dbReference type="OrthoDB" id="1922539at2759"/>
<feature type="compositionally biased region" description="Acidic residues" evidence="2">
    <location>
        <begin position="497"/>
        <end position="508"/>
    </location>
</feature>
<reference evidence="4" key="3">
    <citation type="submission" date="2016-03" db="UniProtKB">
        <authorList>
            <consortium name="EnsemblProtists"/>
        </authorList>
    </citation>
    <scope>IDENTIFICATION</scope>
</reference>
<evidence type="ECO:0000256" key="1">
    <source>
        <dbReference type="ARBA" id="ARBA00023054"/>
    </source>
</evidence>
<evidence type="ECO:0000313" key="3">
    <source>
        <dbReference type="EMBL" id="EKX45362.1"/>
    </source>
</evidence>
<feature type="compositionally biased region" description="Basic and acidic residues" evidence="2">
    <location>
        <begin position="522"/>
        <end position="531"/>
    </location>
</feature>
<accession>L1JAN6</accession>
<evidence type="ECO:0000256" key="2">
    <source>
        <dbReference type="SAM" id="MobiDB-lite"/>
    </source>
</evidence>
<feature type="region of interest" description="Disordered" evidence="2">
    <location>
        <begin position="452"/>
        <end position="594"/>
    </location>
</feature>
<dbReference type="Proteomes" id="UP000011087">
    <property type="component" value="Unassembled WGS sequence"/>
</dbReference>
<gene>
    <name evidence="3" type="ORF">GUITHDRAFT_108630</name>
</gene>
<dbReference type="EMBL" id="JH992999">
    <property type="protein sequence ID" value="EKX45362.1"/>
    <property type="molecule type" value="Genomic_DNA"/>
</dbReference>
<reference evidence="3 5" key="1">
    <citation type="journal article" date="2012" name="Nature">
        <title>Algal genomes reveal evolutionary mosaicism and the fate of nucleomorphs.</title>
        <authorList>
            <consortium name="DOE Joint Genome Institute"/>
            <person name="Curtis B.A."/>
            <person name="Tanifuji G."/>
            <person name="Burki F."/>
            <person name="Gruber A."/>
            <person name="Irimia M."/>
            <person name="Maruyama S."/>
            <person name="Arias M.C."/>
            <person name="Ball S.G."/>
            <person name="Gile G.H."/>
            <person name="Hirakawa Y."/>
            <person name="Hopkins J.F."/>
            <person name="Kuo A."/>
            <person name="Rensing S.A."/>
            <person name="Schmutz J."/>
            <person name="Symeonidi A."/>
            <person name="Elias M."/>
            <person name="Eveleigh R.J."/>
            <person name="Herman E.K."/>
            <person name="Klute M.J."/>
            <person name="Nakayama T."/>
            <person name="Obornik M."/>
            <person name="Reyes-Prieto A."/>
            <person name="Armbrust E.V."/>
            <person name="Aves S.J."/>
            <person name="Beiko R.G."/>
            <person name="Coutinho P."/>
            <person name="Dacks J.B."/>
            <person name="Durnford D.G."/>
            <person name="Fast N.M."/>
            <person name="Green B.R."/>
            <person name="Grisdale C.J."/>
            <person name="Hempel F."/>
            <person name="Henrissat B."/>
            <person name="Hoppner M.P."/>
            <person name="Ishida K."/>
            <person name="Kim E."/>
            <person name="Koreny L."/>
            <person name="Kroth P.G."/>
            <person name="Liu Y."/>
            <person name="Malik S.B."/>
            <person name="Maier U.G."/>
            <person name="McRose D."/>
            <person name="Mock T."/>
            <person name="Neilson J.A."/>
            <person name="Onodera N.T."/>
            <person name="Poole A.M."/>
            <person name="Pritham E.J."/>
            <person name="Richards T.A."/>
            <person name="Rocap G."/>
            <person name="Roy S.W."/>
            <person name="Sarai C."/>
            <person name="Schaack S."/>
            <person name="Shirato S."/>
            <person name="Slamovits C.H."/>
            <person name="Spencer D.F."/>
            <person name="Suzuki S."/>
            <person name="Worden A.Z."/>
            <person name="Zauner S."/>
            <person name="Barry K."/>
            <person name="Bell C."/>
            <person name="Bharti A.K."/>
            <person name="Crow J.A."/>
            <person name="Grimwood J."/>
            <person name="Kramer R."/>
            <person name="Lindquist E."/>
            <person name="Lucas S."/>
            <person name="Salamov A."/>
            <person name="McFadden G.I."/>
            <person name="Lane C.E."/>
            <person name="Keeling P.J."/>
            <person name="Gray M.W."/>
            <person name="Grigoriev I.V."/>
            <person name="Archibald J.M."/>
        </authorList>
    </citation>
    <scope>NUCLEOTIDE SEQUENCE</scope>
    <source>
        <strain evidence="3 5">CCMP2712</strain>
    </source>
</reference>